<organism evidence="3 4">
    <name type="scientific">Kwoniella pini CBS 10737</name>
    <dbReference type="NCBI Taxonomy" id="1296096"/>
    <lineage>
        <taxon>Eukaryota</taxon>
        <taxon>Fungi</taxon>
        <taxon>Dikarya</taxon>
        <taxon>Basidiomycota</taxon>
        <taxon>Agaricomycotina</taxon>
        <taxon>Tremellomycetes</taxon>
        <taxon>Tremellales</taxon>
        <taxon>Cryptococcaceae</taxon>
        <taxon>Kwoniella</taxon>
    </lineage>
</organism>
<name>A0AAJ8LCB9_9TREE</name>
<feature type="domain" description="Mediator complex subunit 16 C-terminal" evidence="2">
    <location>
        <begin position="802"/>
        <end position="886"/>
    </location>
</feature>
<dbReference type="InterPro" id="IPR048339">
    <property type="entry name" value="Mediator_Med16_C"/>
</dbReference>
<evidence type="ECO:0000313" key="3">
    <source>
        <dbReference type="EMBL" id="WWC73052.1"/>
    </source>
</evidence>
<evidence type="ECO:0000256" key="1">
    <source>
        <dbReference type="SAM" id="MobiDB-lite"/>
    </source>
</evidence>
<dbReference type="EMBL" id="CP144528">
    <property type="protein sequence ID" value="WWC73052.1"/>
    <property type="molecule type" value="Genomic_DNA"/>
</dbReference>
<proteinExistence type="predicted"/>
<dbReference type="RefSeq" id="XP_019009879.2">
    <property type="nucleotide sequence ID" value="XM_019157161.2"/>
</dbReference>
<dbReference type="Proteomes" id="UP000094020">
    <property type="component" value="Chromosome 10"/>
</dbReference>
<dbReference type="KEGG" id="kpin:30173809"/>
<dbReference type="Pfam" id="PF20719">
    <property type="entry name" value="Med16_C"/>
    <property type="match status" value="1"/>
</dbReference>
<dbReference type="GeneID" id="30173809"/>
<feature type="region of interest" description="Disordered" evidence="1">
    <location>
        <begin position="1"/>
        <end position="20"/>
    </location>
</feature>
<accession>A0AAJ8LCB9</accession>
<feature type="compositionally biased region" description="Basic and acidic residues" evidence="1">
    <location>
        <begin position="7"/>
        <end position="20"/>
    </location>
</feature>
<sequence>MTSDASIKMEEHPAETSKEGLRRMRRLAAEVPSFNFRPGSTIHNTSPQLIYPASTSTKTQGYLTSSIFSSSHPVPIRTPPILTPAQSLSLSSDGDWIITFHPNPPSNNDLNLNSQSTLNGRNVDTALQGGTIAIYTSETLLSPLNQNPMPTSTFSIPFEPLSVLHLYPTKLNLSDRTSESLGPDPPIDYDSSNGPTFLVLLQSSILYFYPTPVRTGDIISWQMTYLTSPINTKYHVNGASNPPQTGSFQIRKGWLGLVPSDKGVWLGWEDQVDVGITRIEAGQDKFGRNYIQTTPMPTLPRVNKIPFTVKGEDDYTEQLQGITFVPISKDVVKQEKLDGMQIDGEAQEKPMEKVGAVLIYNDCSEQSNSPTTSRTRIQVHSFERREVESAQGFNEIASGNGDTTTSWDWSTVPRPLQQFVSSIDTTIIAMHPLLAVTDRTTALALVSQPAGLSLAHLDLKADQWTTIGEPIDLGELRGEVELDLAISQGTARGQLGLAAVLGREAAPVLLVIPRLEGQPTLAASGEKSSLAIDAASSIILAERDGMDWSDVIRATIGLTGVAKRKNMIHDICDKIYTFAAEESEIDELNLLLKVQVALFSSTNDVRLELASNILRLKEATNVIDKCAIFKDGKITFDLDSIWPIIGILEWSIDFISNSMRESILLGAQIQMELSPNLNHPLSSLILIHPKLRRIVIRILSQLYQFINFIENLNKPILQPENKNSNETLKRDAMSTIVARDKIKDISYKEGLDIINWGKNLEKVSLDFKEEIFKNENLFDLSIKSIKDKDNNNEEENLIKFIELLPNSSELFLSIKQSHLSIKSKFDSISYLPLLSELNLTIRCSRCKEFTEELPSLFNINMIGEKSPWIKWKSNFKNNCLCGGNWEKEFNRRKR</sequence>
<protein>
    <recommendedName>
        <fullName evidence="2">Mediator complex subunit 16 C-terminal domain-containing protein</fullName>
    </recommendedName>
</protein>
<keyword evidence="4" id="KW-1185">Reference proteome</keyword>
<evidence type="ECO:0000259" key="2">
    <source>
        <dbReference type="Pfam" id="PF20719"/>
    </source>
</evidence>
<dbReference type="AlphaFoldDB" id="A0AAJ8LCB9"/>
<evidence type="ECO:0000313" key="4">
    <source>
        <dbReference type="Proteomes" id="UP000094020"/>
    </source>
</evidence>
<reference evidence="3" key="1">
    <citation type="submission" date="2013-07" db="EMBL/GenBank/DDBJ databases">
        <authorList>
            <consortium name="The Broad Institute Genome Sequencing Platform"/>
            <person name="Cuomo C."/>
            <person name="Litvintseva A."/>
            <person name="Chen Y."/>
            <person name="Heitman J."/>
            <person name="Sun S."/>
            <person name="Springer D."/>
            <person name="Dromer F."/>
            <person name="Young S.K."/>
            <person name="Zeng Q."/>
            <person name="Gargeya S."/>
            <person name="Fitzgerald M."/>
            <person name="Abouelleil A."/>
            <person name="Alvarado L."/>
            <person name="Berlin A.M."/>
            <person name="Chapman S.B."/>
            <person name="Dewar J."/>
            <person name="Goldberg J."/>
            <person name="Griggs A."/>
            <person name="Gujja S."/>
            <person name="Hansen M."/>
            <person name="Howarth C."/>
            <person name="Imamovic A."/>
            <person name="Larimer J."/>
            <person name="McCowan C."/>
            <person name="Murphy C."/>
            <person name="Pearson M."/>
            <person name="Priest M."/>
            <person name="Roberts A."/>
            <person name="Saif S."/>
            <person name="Shea T."/>
            <person name="Sykes S."/>
            <person name="Wortman J."/>
            <person name="Nusbaum C."/>
            <person name="Birren B."/>
        </authorList>
    </citation>
    <scope>NUCLEOTIDE SEQUENCE</scope>
    <source>
        <strain evidence="3">CBS 10737</strain>
    </source>
</reference>
<reference evidence="3" key="2">
    <citation type="submission" date="2024-02" db="EMBL/GenBank/DDBJ databases">
        <title>Comparative genomics of Cryptococcus and Kwoniella reveals pathogenesis evolution and contrasting modes of karyotype evolution via chromosome fusion or intercentromeric recombination.</title>
        <authorList>
            <person name="Coelho M.A."/>
            <person name="David-Palma M."/>
            <person name="Shea T."/>
            <person name="Bowers K."/>
            <person name="McGinley-Smith S."/>
            <person name="Mohammad A.W."/>
            <person name="Gnirke A."/>
            <person name="Yurkov A.M."/>
            <person name="Nowrousian M."/>
            <person name="Sun S."/>
            <person name="Cuomo C.A."/>
            <person name="Heitman J."/>
        </authorList>
    </citation>
    <scope>NUCLEOTIDE SEQUENCE</scope>
    <source>
        <strain evidence="3">CBS 10737</strain>
    </source>
</reference>
<gene>
    <name evidence="3" type="ORF">I206_107017</name>
</gene>